<keyword evidence="2" id="KW-0328">Glycosyltransferase</keyword>
<dbReference type="EC" id="2.4.-.-" evidence="2"/>
<sequence length="282" mass="31889">MRKRIVSKIKKFIGASKFRWLGLRGKKPIRVYYWKKKVNFGDLITPSLLIKFGYVPVFSKPDKEAQLISTGSLIEHIKPNFKGYILGTGAINEKTENFFPNAKILGLRGEFTKENLDVQKEIVLGDPGLISSILLKERCKKEFRLGIVPHFSDLENPSVSNLEKNNPSEITIIDVRNEPVHVLSHMDKCEYILSSSLHGLICADSLGIPNKWIKLSQLLGNDFKFKDYYSVFGVEPQPLIINGSESPDELISHTVLQDPKKLEKLKGDLISAFENLHQTING</sequence>
<keyword evidence="3" id="KW-1185">Reference proteome</keyword>
<evidence type="ECO:0000259" key="1">
    <source>
        <dbReference type="Pfam" id="PF04230"/>
    </source>
</evidence>
<dbReference type="InterPro" id="IPR007345">
    <property type="entry name" value="Polysacch_pyruvyl_Trfase"/>
</dbReference>
<organism evidence="2 3">
    <name type="scientific">Autumnicola patrickiae</name>
    <dbReference type="NCBI Taxonomy" id="3075591"/>
    <lineage>
        <taxon>Bacteria</taxon>
        <taxon>Pseudomonadati</taxon>
        <taxon>Bacteroidota</taxon>
        <taxon>Flavobacteriia</taxon>
        <taxon>Flavobacteriales</taxon>
        <taxon>Flavobacteriaceae</taxon>
        <taxon>Autumnicola</taxon>
    </lineage>
</organism>
<evidence type="ECO:0000313" key="2">
    <source>
        <dbReference type="EMBL" id="MDT0689804.1"/>
    </source>
</evidence>
<name>A0ABU3E294_9FLAO</name>
<dbReference type="GO" id="GO:0016757">
    <property type="term" value="F:glycosyltransferase activity"/>
    <property type="evidence" value="ECO:0007669"/>
    <property type="project" value="UniProtKB-KW"/>
</dbReference>
<protein>
    <submittedName>
        <fullName evidence="2">Polysaccharide pyruvyl transferase family protein</fullName>
        <ecNumber evidence="2">2.4.-.-</ecNumber>
    </submittedName>
</protein>
<feature type="domain" description="Polysaccharide pyruvyl transferase" evidence="1">
    <location>
        <begin position="36"/>
        <end position="209"/>
    </location>
</feature>
<accession>A0ABU3E294</accession>
<proteinExistence type="predicted"/>
<evidence type="ECO:0000313" key="3">
    <source>
        <dbReference type="Proteomes" id="UP001261624"/>
    </source>
</evidence>
<reference evidence="2 3" key="1">
    <citation type="submission" date="2023-09" db="EMBL/GenBank/DDBJ databases">
        <authorList>
            <person name="Rey-Velasco X."/>
        </authorList>
    </citation>
    <scope>NUCLEOTIDE SEQUENCE [LARGE SCALE GENOMIC DNA]</scope>
    <source>
        <strain evidence="2 3">F188</strain>
    </source>
</reference>
<dbReference type="RefSeq" id="WP_311683701.1">
    <property type="nucleotide sequence ID" value="NZ_JAVRHM010000008.1"/>
</dbReference>
<dbReference type="EMBL" id="JAVRHM010000008">
    <property type="protein sequence ID" value="MDT0689804.1"/>
    <property type="molecule type" value="Genomic_DNA"/>
</dbReference>
<dbReference type="Pfam" id="PF04230">
    <property type="entry name" value="PS_pyruv_trans"/>
    <property type="match status" value="1"/>
</dbReference>
<gene>
    <name evidence="2" type="ORF">RM549_08410</name>
</gene>
<dbReference type="Proteomes" id="UP001261624">
    <property type="component" value="Unassembled WGS sequence"/>
</dbReference>
<keyword evidence="2" id="KW-0808">Transferase</keyword>
<comment type="caution">
    <text evidence="2">The sequence shown here is derived from an EMBL/GenBank/DDBJ whole genome shotgun (WGS) entry which is preliminary data.</text>
</comment>